<feature type="domain" description="CBM20" evidence="11">
    <location>
        <begin position="141"/>
        <end position="264"/>
    </location>
</feature>
<evidence type="ECO:0000313" key="13">
    <source>
        <dbReference type="Proteomes" id="UP000007264"/>
    </source>
</evidence>
<evidence type="ECO:0000259" key="11">
    <source>
        <dbReference type="PROSITE" id="PS51166"/>
    </source>
</evidence>
<dbReference type="SMART" id="SM01065">
    <property type="entry name" value="CBM_2"/>
    <property type="match status" value="2"/>
</dbReference>
<dbReference type="InterPro" id="IPR002044">
    <property type="entry name" value="CBM20"/>
</dbReference>
<dbReference type="GO" id="GO:0005737">
    <property type="term" value="C:cytoplasm"/>
    <property type="evidence" value="ECO:0007669"/>
    <property type="project" value="UniProtKB-SubCell"/>
</dbReference>
<evidence type="ECO:0000256" key="3">
    <source>
        <dbReference type="ARBA" id="ARBA00005684"/>
    </source>
</evidence>
<dbReference type="InterPro" id="IPR003385">
    <property type="entry name" value="Glyco_hydro_77"/>
</dbReference>
<keyword evidence="13" id="KW-1185">Reference proteome</keyword>
<dbReference type="STRING" id="574566.I0YYJ9"/>
<dbReference type="OrthoDB" id="6123450at2759"/>
<accession>I0YYJ9</accession>
<dbReference type="KEGG" id="csl:COCSUDRAFT_28856"/>
<dbReference type="SUPFAM" id="SSF51445">
    <property type="entry name" value="(Trans)glycosidases"/>
    <property type="match status" value="1"/>
</dbReference>
<evidence type="ECO:0000256" key="1">
    <source>
        <dbReference type="ARBA" id="ARBA00000439"/>
    </source>
</evidence>
<feature type="domain" description="CBM20" evidence="11">
    <location>
        <begin position="1"/>
        <end position="108"/>
    </location>
</feature>
<dbReference type="Proteomes" id="UP000007264">
    <property type="component" value="Unassembled WGS sequence"/>
</dbReference>
<evidence type="ECO:0000256" key="8">
    <source>
        <dbReference type="ARBA" id="ARBA00023277"/>
    </source>
</evidence>
<evidence type="ECO:0000256" key="9">
    <source>
        <dbReference type="ARBA" id="ARBA00031423"/>
    </source>
</evidence>
<name>I0YYJ9_COCSC</name>
<evidence type="ECO:0000256" key="4">
    <source>
        <dbReference type="ARBA" id="ARBA00012560"/>
    </source>
</evidence>
<comment type="subcellular location">
    <subcellularLocation>
        <location evidence="2">Cytoplasm</location>
    </subcellularLocation>
</comment>
<dbReference type="PROSITE" id="PS51166">
    <property type="entry name" value="CBM20"/>
    <property type="match status" value="2"/>
</dbReference>
<dbReference type="InterPro" id="IPR017853">
    <property type="entry name" value="GH"/>
</dbReference>
<dbReference type="PANTHER" id="PTHR32518">
    <property type="match status" value="1"/>
</dbReference>
<reference evidence="12 13" key="1">
    <citation type="journal article" date="2012" name="Genome Biol.">
        <title>The genome of the polar eukaryotic microalga coccomyxa subellipsoidea reveals traits of cold adaptation.</title>
        <authorList>
            <person name="Blanc G."/>
            <person name="Agarkova I."/>
            <person name="Grimwood J."/>
            <person name="Kuo A."/>
            <person name="Brueggeman A."/>
            <person name="Dunigan D."/>
            <person name="Gurnon J."/>
            <person name="Ladunga I."/>
            <person name="Lindquist E."/>
            <person name="Lucas S."/>
            <person name="Pangilinan J."/>
            <person name="Proschold T."/>
            <person name="Salamov A."/>
            <person name="Schmutz J."/>
            <person name="Weeks D."/>
            <person name="Yamada T."/>
            <person name="Claverie J.M."/>
            <person name="Grigoriev I."/>
            <person name="Van Etten J."/>
            <person name="Lomsadze A."/>
            <person name="Borodovsky M."/>
        </authorList>
    </citation>
    <scope>NUCLEOTIDE SEQUENCE [LARGE SCALE GENOMIC DNA]</scope>
    <source>
        <strain evidence="12 13">C-169</strain>
    </source>
</reference>
<keyword evidence="8" id="KW-0119">Carbohydrate metabolism</keyword>
<sequence>MSAKGARKALLRFRVAYWTQWGQSVVITGNWDGASKRGQPLTCRHEDESLVWEAQVLVPVKSDHVVYKYVVTNESGEVEVEEAGMRKVAIPKDLQDGGAIDLQDEWQDTSHPSFLLSRSAFKGTILATKTGRSDVQVERLQPAEGEVIVRFRLWDWGVQDGDCFVVSGSLPQLGNWQQDQPLLLSEVQEPFWEVENRIVSLEADETGSSEPAMIVRDDGTFRHEKLWRGAAVALPVFSLRTRDSVGAGEFEDIKKLVDCFSYAGLRMIQLLPVNDTSVYNMWWDSYPYSSVSVFALHPLYLSLTALAPKDMPEKLAQRITEARVELDQREVEYEQTLATKLAIARELFDRRGPAELQSPEFEKYFETNERWLRPYAVFKFLQDLFGTAEHWHWGSLSRPTQRMLHRLSGPDQAHYSSIQFTYWLQWHLHRQLRSASLYAQQHRIALKGDLPIGVDKRSVDTWMHPNIFHMQFSTGAPPDYFDANGQNWGFPTYNWEEMAKDGYEWWRRRLTTLSQYFHAYRIDHILGFFRIWEIPGDCTLGLFGHFRPSHPITRQELEAHGIWDFDRLCDPYITTTILEDTFGELAHEVASKYLVEYEKGRYRLREEYFSEADIEALQPRPGSPAWLVSEVDAIRQGLLDLRHNVVLLRSPDSPNDFTPRFNLASTTSFASLDPHWKAHLVRLHDDYLETRQLDLWWDHAHMSLPVLMRATDMLVCGEDLGFLAPCVHPLMKKLGLVGLRIQRMPSEPDAEFGDPANYPYMCVASPSCHDTSTTRAWYEEDPSRRQRFTEFLGLPGPAPEHCTPEVMHAVVKQHVESPAMWAIFPIQDLLALSDEYAARPAGEETINNPTVRKHYWRYRCHVELESLLEDRPFLATLQQLLLGSGRVSETDVPAKLAPRAMLQQNGAAPDSDKH</sequence>
<keyword evidence="5" id="KW-0963">Cytoplasm</keyword>
<evidence type="ECO:0000256" key="5">
    <source>
        <dbReference type="ARBA" id="ARBA00022490"/>
    </source>
</evidence>
<evidence type="ECO:0000313" key="12">
    <source>
        <dbReference type="EMBL" id="EIE23468.1"/>
    </source>
</evidence>
<dbReference type="RefSeq" id="XP_005648012.1">
    <property type="nucleotide sequence ID" value="XM_005647955.1"/>
</dbReference>
<dbReference type="SUPFAM" id="SSF49452">
    <property type="entry name" value="Starch-binding domain-like"/>
    <property type="match status" value="2"/>
</dbReference>
<comment type="similarity">
    <text evidence="3">Belongs to the disproportionating enzyme family.</text>
</comment>
<dbReference type="Pfam" id="PF02446">
    <property type="entry name" value="Glyco_hydro_77"/>
    <property type="match status" value="1"/>
</dbReference>
<protein>
    <recommendedName>
        <fullName evidence="4">4-alpha-glucanotransferase</fullName>
        <ecNumber evidence="4">2.4.1.25</ecNumber>
    </recommendedName>
    <alternativeName>
        <fullName evidence="9">Amylomaltase</fullName>
    </alternativeName>
    <alternativeName>
        <fullName evidence="10">Disproportionating enzyme</fullName>
    </alternativeName>
</protein>
<comment type="caution">
    <text evidence="12">The sequence shown here is derived from an EMBL/GenBank/DDBJ whole genome shotgun (WGS) entry which is preliminary data.</text>
</comment>
<evidence type="ECO:0000256" key="2">
    <source>
        <dbReference type="ARBA" id="ARBA00004496"/>
    </source>
</evidence>
<proteinExistence type="inferred from homology"/>
<evidence type="ECO:0000256" key="6">
    <source>
        <dbReference type="ARBA" id="ARBA00022676"/>
    </source>
</evidence>
<dbReference type="EMBL" id="AGSI01000007">
    <property type="protein sequence ID" value="EIE23468.1"/>
    <property type="molecule type" value="Genomic_DNA"/>
</dbReference>
<dbReference type="GO" id="GO:0005975">
    <property type="term" value="P:carbohydrate metabolic process"/>
    <property type="evidence" value="ECO:0007669"/>
    <property type="project" value="InterPro"/>
</dbReference>
<evidence type="ECO:0000256" key="10">
    <source>
        <dbReference type="ARBA" id="ARBA00031501"/>
    </source>
</evidence>
<dbReference type="AlphaFoldDB" id="I0YYJ9"/>
<dbReference type="PANTHER" id="PTHR32518:SF3">
    <property type="entry name" value="4-ALPHA-GLUCANOTRANSFERASE"/>
    <property type="match status" value="1"/>
</dbReference>
<dbReference type="InterPro" id="IPR013783">
    <property type="entry name" value="Ig-like_fold"/>
</dbReference>
<dbReference type="Gene3D" id="2.60.40.10">
    <property type="entry name" value="Immunoglobulins"/>
    <property type="match status" value="2"/>
</dbReference>
<evidence type="ECO:0000256" key="7">
    <source>
        <dbReference type="ARBA" id="ARBA00022679"/>
    </source>
</evidence>
<keyword evidence="6" id="KW-0328">Glycosyltransferase</keyword>
<gene>
    <name evidence="12" type="ORF">COCSUDRAFT_28856</name>
</gene>
<dbReference type="EC" id="2.4.1.25" evidence="4"/>
<keyword evidence="7" id="KW-0808">Transferase</keyword>
<dbReference type="GO" id="GO:2001070">
    <property type="term" value="F:starch binding"/>
    <property type="evidence" value="ECO:0007669"/>
    <property type="project" value="InterPro"/>
</dbReference>
<organism evidence="12 13">
    <name type="scientific">Coccomyxa subellipsoidea (strain C-169)</name>
    <name type="common">Green microalga</name>
    <dbReference type="NCBI Taxonomy" id="574566"/>
    <lineage>
        <taxon>Eukaryota</taxon>
        <taxon>Viridiplantae</taxon>
        <taxon>Chlorophyta</taxon>
        <taxon>core chlorophytes</taxon>
        <taxon>Trebouxiophyceae</taxon>
        <taxon>Trebouxiophyceae incertae sedis</taxon>
        <taxon>Coccomyxaceae</taxon>
        <taxon>Coccomyxa</taxon>
        <taxon>Coccomyxa subellipsoidea</taxon>
    </lineage>
</organism>
<dbReference type="eggNOG" id="ENOG502QR3V">
    <property type="taxonomic scope" value="Eukaryota"/>
</dbReference>
<dbReference type="InterPro" id="IPR013784">
    <property type="entry name" value="Carb-bd-like_fold"/>
</dbReference>
<comment type="catalytic activity">
    <reaction evidence="1">
        <text>Transfers a segment of a (1-&gt;4)-alpha-D-glucan to a new position in an acceptor, which may be glucose or a (1-&gt;4)-alpha-D-glucan.</text>
        <dbReference type="EC" id="2.4.1.25"/>
    </reaction>
</comment>
<dbReference type="Pfam" id="PF00686">
    <property type="entry name" value="CBM_20"/>
    <property type="match status" value="1"/>
</dbReference>
<dbReference type="Gene3D" id="3.20.20.80">
    <property type="entry name" value="Glycosidases"/>
    <property type="match status" value="2"/>
</dbReference>
<dbReference type="GO" id="GO:0004134">
    <property type="term" value="F:4-alpha-glucanotransferase activity"/>
    <property type="evidence" value="ECO:0007669"/>
    <property type="project" value="UniProtKB-EC"/>
</dbReference>
<dbReference type="GeneID" id="17041460"/>